<dbReference type="AlphaFoldDB" id="A0A3N4NQ40"/>
<evidence type="ECO:0000256" key="1">
    <source>
        <dbReference type="ARBA" id="ARBA00022679"/>
    </source>
</evidence>
<evidence type="ECO:0000256" key="2">
    <source>
        <dbReference type="ARBA" id="ARBA00023315"/>
    </source>
</evidence>
<dbReference type="CDD" id="cd04301">
    <property type="entry name" value="NAT_SF"/>
    <property type="match status" value="1"/>
</dbReference>
<evidence type="ECO:0000313" key="4">
    <source>
        <dbReference type="EMBL" id="RPD94230.1"/>
    </source>
</evidence>
<organism evidence="4 5">
    <name type="scientific">Candidatus Pantoea deserta</name>
    <dbReference type="NCBI Taxonomy" id="1869313"/>
    <lineage>
        <taxon>Bacteria</taxon>
        <taxon>Pseudomonadati</taxon>
        <taxon>Pseudomonadota</taxon>
        <taxon>Gammaproteobacteria</taxon>
        <taxon>Enterobacterales</taxon>
        <taxon>Erwiniaceae</taxon>
        <taxon>Pantoea</taxon>
    </lineage>
</organism>
<gene>
    <name evidence="4" type="ORF">BBB56_21345</name>
</gene>
<dbReference type="SUPFAM" id="SSF55729">
    <property type="entry name" value="Acyl-CoA N-acyltransferases (Nat)"/>
    <property type="match status" value="1"/>
</dbReference>
<dbReference type="Gene3D" id="3.40.630.30">
    <property type="match status" value="1"/>
</dbReference>
<proteinExistence type="predicted"/>
<evidence type="ECO:0000313" key="5">
    <source>
        <dbReference type="Proteomes" id="UP000281332"/>
    </source>
</evidence>
<evidence type="ECO:0000259" key="3">
    <source>
        <dbReference type="PROSITE" id="PS51186"/>
    </source>
</evidence>
<comment type="caution">
    <text evidence="4">The sequence shown here is derived from an EMBL/GenBank/DDBJ whole genome shotgun (WGS) entry which is preliminary data.</text>
</comment>
<dbReference type="RefSeq" id="WP_123802913.1">
    <property type="nucleotide sequence ID" value="NZ_RMVG01000025.1"/>
</dbReference>
<keyword evidence="5" id="KW-1185">Reference proteome</keyword>
<dbReference type="PANTHER" id="PTHR43800:SF1">
    <property type="entry name" value="PEPTIDYL-LYSINE N-ACETYLTRANSFERASE YJAB"/>
    <property type="match status" value="1"/>
</dbReference>
<reference evidence="4 5" key="1">
    <citation type="submission" date="2018-11" db="EMBL/GenBank/DDBJ databases">
        <title>Whole genome sequencing of Pantoea sp. RIT388.</title>
        <authorList>
            <person name="Gan H.M."/>
            <person name="Hudson A.O."/>
        </authorList>
    </citation>
    <scope>NUCLEOTIDE SEQUENCE [LARGE SCALE GENOMIC DNA]</scope>
    <source>
        <strain evidence="4 5">RIT388</strain>
    </source>
</reference>
<dbReference type="GO" id="GO:0016747">
    <property type="term" value="F:acyltransferase activity, transferring groups other than amino-acyl groups"/>
    <property type="evidence" value="ECO:0007669"/>
    <property type="project" value="InterPro"/>
</dbReference>
<name>A0A3N4NQ40_9GAMM</name>
<sequence length="170" mass="18651">MTGIAIRTAQRHHLKALRAIEIAAFETLRSAGAVEGPAVASSIDDFRRLCREGVLLVALSENETPVGFAAGRIVDNELHIAEADVHPDWQRKGIGRQLIEALLAEGRKRCLRGASLTTDRFAPFNARFYASLGFNMIDEAELSPRLSALLTAEAKGGLDPDRRVAMQLWF</sequence>
<dbReference type="InterPro" id="IPR016181">
    <property type="entry name" value="Acyl_CoA_acyltransferase"/>
</dbReference>
<keyword evidence="1 4" id="KW-0808">Transferase</keyword>
<dbReference type="PANTHER" id="PTHR43800">
    <property type="entry name" value="PEPTIDYL-LYSINE N-ACETYLTRANSFERASE YJAB"/>
    <property type="match status" value="1"/>
</dbReference>
<dbReference type="OrthoDB" id="572496at2"/>
<accession>A0A3N4NQ40</accession>
<dbReference type="PROSITE" id="PS51186">
    <property type="entry name" value="GNAT"/>
    <property type="match status" value="1"/>
</dbReference>
<dbReference type="Pfam" id="PF00583">
    <property type="entry name" value="Acetyltransf_1"/>
    <property type="match status" value="1"/>
</dbReference>
<keyword evidence="2" id="KW-0012">Acyltransferase</keyword>
<dbReference type="InterPro" id="IPR000182">
    <property type="entry name" value="GNAT_dom"/>
</dbReference>
<feature type="domain" description="N-acetyltransferase" evidence="3">
    <location>
        <begin position="4"/>
        <end position="153"/>
    </location>
</feature>
<dbReference type="EMBL" id="RMVG01000025">
    <property type="protein sequence ID" value="RPD94230.1"/>
    <property type="molecule type" value="Genomic_DNA"/>
</dbReference>
<protein>
    <submittedName>
        <fullName evidence="4">GNAT family N-acetyltransferase</fullName>
    </submittedName>
</protein>
<dbReference type="Proteomes" id="UP000281332">
    <property type="component" value="Unassembled WGS sequence"/>
</dbReference>